<dbReference type="GO" id="GO:0000139">
    <property type="term" value="C:Golgi membrane"/>
    <property type="evidence" value="ECO:0007669"/>
    <property type="project" value="UniProtKB-SubCell"/>
</dbReference>
<evidence type="ECO:0000256" key="6">
    <source>
        <dbReference type="ARBA" id="ARBA00022968"/>
    </source>
</evidence>
<evidence type="ECO:0000256" key="8">
    <source>
        <dbReference type="ARBA" id="ARBA00023034"/>
    </source>
</evidence>
<evidence type="ECO:0000256" key="3">
    <source>
        <dbReference type="ARBA" id="ARBA00022676"/>
    </source>
</evidence>
<evidence type="ECO:0000256" key="4">
    <source>
        <dbReference type="ARBA" id="ARBA00022679"/>
    </source>
</evidence>
<dbReference type="GO" id="GO:0016758">
    <property type="term" value="F:hexosyltransferase activity"/>
    <property type="evidence" value="ECO:0007669"/>
    <property type="project" value="InterPro"/>
</dbReference>
<keyword evidence="5" id="KW-0812">Transmembrane</keyword>
<organism evidence="11 12">
    <name type="scientific">Lymnaea stagnalis</name>
    <name type="common">Great pond snail</name>
    <name type="synonym">Helix stagnalis</name>
    <dbReference type="NCBI Taxonomy" id="6523"/>
    <lineage>
        <taxon>Eukaryota</taxon>
        <taxon>Metazoa</taxon>
        <taxon>Spiralia</taxon>
        <taxon>Lophotrochozoa</taxon>
        <taxon>Mollusca</taxon>
        <taxon>Gastropoda</taxon>
        <taxon>Heterobranchia</taxon>
        <taxon>Euthyneura</taxon>
        <taxon>Panpulmonata</taxon>
        <taxon>Hygrophila</taxon>
        <taxon>Lymnaeoidea</taxon>
        <taxon>Lymnaeidae</taxon>
        <taxon>Lymnaea</taxon>
    </lineage>
</organism>
<name>A0AAV2HC68_LYMST</name>
<proteinExistence type="inferred from homology"/>
<evidence type="ECO:0000256" key="1">
    <source>
        <dbReference type="ARBA" id="ARBA00004323"/>
    </source>
</evidence>
<evidence type="ECO:0000256" key="10">
    <source>
        <dbReference type="RuleBase" id="RU363063"/>
    </source>
</evidence>
<keyword evidence="4" id="KW-0808">Transferase</keyword>
<dbReference type="EC" id="2.4.1.-" evidence="10"/>
<dbReference type="InterPro" id="IPR002659">
    <property type="entry name" value="Glyco_trans_31"/>
</dbReference>
<accession>A0AAV2HC68</accession>
<gene>
    <name evidence="11" type="ORF">GSLYS_00005410001</name>
</gene>
<sequence>MSPSPVLLEDLYFMPSKYNFEVYNNRVLHQPVSCGSPTLLTILVPTHPRAARERAAVRETWGSVARGKPWPPLTRTYNVKLYFVLGTEMLVDKTQINDQYNHGETVQEMMSFDDIIQFDVIDSYRNLTRKLILAFDWLTRSCRETKFVLKADPDVFVNVPLLVTLLKHYGQPNSIYGQIYPNSWVVREGKWAVDNRTLPIDKYPIYTAGNAYVMSKDAVEKVLSLAPHFPYISVEDAFITGILASVGGVERINVAGFTRWSESFPDACQFANNKKYVGNNATDHRLRVTW</sequence>
<dbReference type="GO" id="GO:0006493">
    <property type="term" value="P:protein O-linked glycosylation"/>
    <property type="evidence" value="ECO:0007669"/>
    <property type="project" value="TreeGrafter"/>
</dbReference>
<comment type="caution">
    <text evidence="11">The sequence shown here is derived from an EMBL/GenBank/DDBJ whole genome shotgun (WGS) entry which is preliminary data.</text>
</comment>
<feature type="non-terminal residue" evidence="11">
    <location>
        <position position="290"/>
    </location>
</feature>
<dbReference type="Proteomes" id="UP001497497">
    <property type="component" value="Unassembled WGS sequence"/>
</dbReference>
<keyword evidence="9" id="KW-0472">Membrane</keyword>
<evidence type="ECO:0000256" key="5">
    <source>
        <dbReference type="ARBA" id="ARBA00022692"/>
    </source>
</evidence>
<reference evidence="11 12" key="1">
    <citation type="submission" date="2024-04" db="EMBL/GenBank/DDBJ databases">
        <authorList>
            <consortium name="Genoscope - CEA"/>
            <person name="William W."/>
        </authorList>
    </citation>
    <scope>NUCLEOTIDE SEQUENCE [LARGE SCALE GENOMIC DNA]</scope>
</reference>
<evidence type="ECO:0000313" key="11">
    <source>
        <dbReference type="EMBL" id="CAL1531315.1"/>
    </source>
</evidence>
<dbReference type="PANTHER" id="PTHR11214">
    <property type="entry name" value="BETA-1,3-N-ACETYLGLUCOSAMINYLTRANSFERASE"/>
    <property type="match status" value="1"/>
</dbReference>
<keyword evidence="6" id="KW-0735">Signal-anchor</keyword>
<evidence type="ECO:0000313" key="12">
    <source>
        <dbReference type="Proteomes" id="UP001497497"/>
    </source>
</evidence>
<evidence type="ECO:0000256" key="9">
    <source>
        <dbReference type="ARBA" id="ARBA00023136"/>
    </source>
</evidence>
<dbReference type="EMBL" id="CAXITT010000085">
    <property type="protein sequence ID" value="CAL1531315.1"/>
    <property type="molecule type" value="Genomic_DNA"/>
</dbReference>
<protein>
    <recommendedName>
        <fullName evidence="10">Hexosyltransferase</fullName>
        <ecNumber evidence="10">2.4.1.-</ecNumber>
    </recommendedName>
</protein>
<keyword evidence="7" id="KW-1133">Transmembrane helix</keyword>
<comment type="similarity">
    <text evidence="2 10">Belongs to the glycosyltransferase 31 family.</text>
</comment>
<keyword evidence="12" id="KW-1185">Reference proteome</keyword>
<evidence type="ECO:0000256" key="7">
    <source>
        <dbReference type="ARBA" id="ARBA00022989"/>
    </source>
</evidence>
<dbReference type="Pfam" id="PF01762">
    <property type="entry name" value="Galactosyl_T"/>
    <property type="match status" value="1"/>
</dbReference>
<dbReference type="AlphaFoldDB" id="A0AAV2HC68"/>
<dbReference type="PANTHER" id="PTHR11214:SF3">
    <property type="entry name" value="BETA-1,3-GALACTOSYLTRANSFERASE 6"/>
    <property type="match status" value="1"/>
</dbReference>
<evidence type="ECO:0000256" key="2">
    <source>
        <dbReference type="ARBA" id="ARBA00008661"/>
    </source>
</evidence>
<dbReference type="Gene3D" id="3.90.550.50">
    <property type="match status" value="1"/>
</dbReference>
<comment type="subcellular location">
    <subcellularLocation>
        <location evidence="1 10">Golgi apparatus membrane</location>
        <topology evidence="1 10">Single-pass type II membrane protein</topology>
    </subcellularLocation>
</comment>
<keyword evidence="3 10" id="KW-0328">Glycosyltransferase</keyword>
<keyword evidence="8 10" id="KW-0333">Golgi apparatus</keyword>